<dbReference type="OrthoDB" id="9812273at2"/>
<keyword evidence="3 13" id="KW-0521">NADP</keyword>
<dbReference type="NCBIfam" id="NF000940">
    <property type="entry name" value="PRK00094.1-2"/>
    <property type="match status" value="1"/>
</dbReference>
<evidence type="ECO:0000256" key="9">
    <source>
        <dbReference type="ARBA" id="ARBA00052716"/>
    </source>
</evidence>
<comment type="similarity">
    <text evidence="1 13 17">Belongs to the NAD-dependent glycerol-3-phosphate dehydrogenase family.</text>
</comment>
<feature type="binding site" evidence="13">
    <location>
        <position position="29"/>
    </location>
    <ligand>
        <name>NADPH</name>
        <dbReference type="ChEBI" id="CHEBI:57783"/>
    </ligand>
</feature>
<gene>
    <name evidence="13" type="primary">gpsA</name>
    <name evidence="20" type="ORF">HMPREF3192_01007</name>
</gene>
<dbReference type="InterPro" id="IPR008927">
    <property type="entry name" value="6-PGluconate_DH-like_C_sf"/>
</dbReference>
<dbReference type="InterPro" id="IPR006168">
    <property type="entry name" value="G3P_DH_NAD-dep"/>
</dbReference>
<reference evidence="21" key="1">
    <citation type="submission" date="2016-01" db="EMBL/GenBank/DDBJ databases">
        <authorList>
            <person name="Mitreva M."/>
            <person name="Pepin K.H."/>
            <person name="Mihindukulasuriya K.A."/>
            <person name="Fulton R."/>
            <person name="Fronick C."/>
            <person name="O'Laughlin M."/>
            <person name="Miner T."/>
            <person name="Herter B."/>
            <person name="Rosa B.A."/>
            <person name="Cordes M."/>
            <person name="Tomlinson C."/>
            <person name="Wollam A."/>
            <person name="Palsikar V.B."/>
            <person name="Mardis E.R."/>
            <person name="Wilson R.K."/>
        </authorList>
    </citation>
    <scope>NUCLEOTIDE SEQUENCE [LARGE SCALE GENOMIC DNA]</scope>
    <source>
        <strain evidence="21">DNF00019</strain>
    </source>
</reference>
<evidence type="ECO:0000256" key="3">
    <source>
        <dbReference type="ARBA" id="ARBA00022857"/>
    </source>
</evidence>
<dbReference type="GO" id="GO:0051287">
    <property type="term" value="F:NAD binding"/>
    <property type="evidence" value="ECO:0007669"/>
    <property type="project" value="InterPro"/>
</dbReference>
<evidence type="ECO:0000256" key="13">
    <source>
        <dbReference type="HAMAP-Rule" id="MF_00394"/>
    </source>
</evidence>
<dbReference type="HAMAP" id="MF_00394">
    <property type="entry name" value="NAD_Glyc3P_dehydrog"/>
    <property type="match status" value="1"/>
</dbReference>
<feature type="binding site" evidence="13">
    <location>
        <position position="30"/>
    </location>
    <ligand>
        <name>NADPH</name>
        <dbReference type="ChEBI" id="CHEBI:57783"/>
    </ligand>
</feature>
<evidence type="ECO:0000256" key="12">
    <source>
        <dbReference type="ARBA" id="ARBA00080511"/>
    </source>
</evidence>
<dbReference type="EC" id="1.1.1.94" evidence="10 13"/>
<dbReference type="GO" id="GO:0141153">
    <property type="term" value="F:glycerol-3-phosphate dehydrogenase (NADP+) activity"/>
    <property type="evidence" value="ECO:0007669"/>
    <property type="project" value="RHEA"/>
</dbReference>
<feature type="binding site" evidence="13">
    <location>
        <position position="124"/>
    </location>
    <ligand>
        <name>NADPH</name>
        <dbReference type="ChEBI" id="CHEBI:57783"/>
    </ligand>
</feature>
<evidence type="ECO:0000256" key="5">
    <source>
        <dbReference type="ARBA" id="ARBA00023027"/>
    </source>
</evidence>
<dbReference type="FunFam" id="1.10.1040.10:FF:000001">
    <property type="entry name" value="Glycerol-3-phosphate dehydrogenase [NAD(P)+]"/>
    <property type="match status" value="1"/>
</dbReference>
<dbReference type="Proteomes" id="UP000070675">
    <property type="component" value="Unassembled WGS sequence"/>
</dbReference>
<dbReference type="GO" id="GO:0006650">
    <property type="term" value="P:glycerophospholipid metabolic process"/>
    <property type="evidence" value="ECO:0007669"/>
    <property type="project" value="UniProtKB-UniRule"/>
</dbReference>
<feature type="binding site" evidence="13">
    <location>
        <position position="157"/>
    </location>
    <ligand>
        <name>NADPH</name>
        <dbReference type="ChEBI" id="CHEBI:57783"/>
    </ligand>
</feature>
<protein>
    <recommendedName>
        <fullName evidence="11 13">Glycerol-3-phosphate dehydrogenase [NAD(P)+]</fullName>
        <ecNumber evidence="10 13">1.1.1.94</ecNumber>
    </recommendedName>
    <alternativeName>
        <fullName evidence="13">NAD(P)(+)-dependent glycerol-3-phosphate dehydrogenase</fullName>
    </alternativeName>
    <alternativeName>
        <fullName evidence="12 13">NAD(P)H-dependent dihydroxyacetone-phosphate reductase</fullName>
    </alternativeName>
</protein>
<comment type="subcellular location">
    <subcellularLocation>
        <location evidence="13">Cytoplasm</location>
    </subcellularLocation>
</comment>
<keyword evidence="4 13" id="KW-0560">Oxidoreductase</keyword>
<feature type="domain" description="Glycerol-3-phosphate dehydrogenase NAD-dependent N-terminal" evidence="18">
    <location>
        <begin position="22"/>
        <end position="176"/>
    </location>
</feature>
<feature type="binding site" evidence="13">
    <location>
        <position position="50"/>
    </location>
    <ligand>
        <name>NADPH</name>
        <dbReference type="ChEBI" id="CHEBI:57783"/>
    </ligand>
</feature>
<feature type="binding site" evidence="16">
    <location>
        <begin position="26"/>
        <end position="31"/>
    </location>
    <ligand>
        <name>NAD(+)</name>
        <dbReference type="ChEBI" id="CHEBI:57540"/>
    </ligand>
</feature>
<dbReference type="Gene3D" id="3.40.50.720">
    <property type="entry name" value="NAD(P)-binding Rossmann-like Domain"/>
    <property type="match status" value="1"/>
</dbReference>
<dbReference type="SUPFAM" id="SSF48179">
    <property type="entry name" value="6-phosphogluconate dehydrogenase C-terminal domain-like"/>
    <property type="match status" value="1"/>
</dbReference>
<dbReference type="Gene3D" id="1.10.1040.10">
    <property type="entry name" value="N-(1-d-carboxylethyl)-l-norvaline Dehydrogenase, domain 2"/>
    <property type="match status" value="1"/>
</dbReference>
<organism evidence="20 21">
    <name type="scientific">Atopobium deltae</name>
    <dbReference type="NCBI Taxonomy" id="1393034"/>
    <lineage>
        <taxon>Bacteria</taxon>
        <taxon>Bacillati</taxon>
        <taxon>Actinomycetota</taxon>
        <taxon>Coriobacteriia</taxon>
        <taxon>Coriobacteriales</taxon>
        <taxon>Atopobiaceae</taxon>
        <taxon>Atopobium</taxon>
    </lineage>
</organism>
<dbReference type="STRING" id="1393034.HMPREF3192_01007"/>
<keyword evidence="5 13" id="KW-0520">NAD</keyword>
<feature type="binding site" evidence="13">
    <location>
        <position position="67"/>
    </location>
    <ligand>
        <name>NADPH</name>
        <dbReference type="ChEBI" id="CHEBI:57783"/>
    </ligand>
</feature>
<dbReference type="PIRSF" id="PIRSF000114">
    <property type="entry name" value="Glycerol-3-P_dh"/>
    <property type="match status" value="1"/>
</dbReference>
<dbReference type="InterPro" id="IPR011128">
    <property type="entry name" value="G3P_DH_NAD-dep_N"/>
</dbReference>
<comment type="pathway">
    <text evidence="13">Membrane lipid metabolism; glycerophospholipid metabolism.</text>
</comment>
<comment type="catalytic activity">
    <reaction evidence="9">
        <text>sn-glycerol 3-phosphate + NADP(+) = dihydroxyacetone phosphate + NADPH + H(+)</text>
        <dbReference type="Rhea" id="RHEA:11096"/>
        <dbReference type="ChEBI" id="CHEBI:15378"/>
        <dbReference type="ChEBI" id="CHEBI:57597"/>
        <dbReference type="ChEBI" id="CHEBI:57642"/>
        <dbReference type="ChEBI" id="CHEBI:57783"/>
        <dbReference type="ChEBI" id="CHEBI:58349"/>
        <dbReference type="EC" id="1.1.1.94"/>
    </reaction>
    <physiologicalReaction direction="right-to-left" evidence="9">
        <dbReference type="Rhea" id="RHEA:11098"/>
    </physiologicalReaction>
</comment>
<dbReference type="InterPro" id="IPR036291">
    <property type="entry name" value="NAD(P)-bd_dom_sf"/>
</dbReference>
<evidence type="ECO:0000313" key="20">
    <source>
        <dbReference type="EMBL" id="KXB33779.1"/>
    </source>
</evidence>
<dbReference type="InterPro" id="IPR006109">
    <property type="entry name" value="G3P_DH_NAD-dep_C"/>
</dbReference>
<evidence type="ECO:0000256" key="4">
    <source>
        <dbReference type="ARBA" id="ARBA00023002"/>
    </source>
</evidence>
<comment type="caution">
    <text evidence="20">The sequence shown here is derived from an EMBL/GenBank/DDBJ whole genome shotgun (WGS) entry which is preliminary data.</text>
</comment>
<dbReference type="PRINTS" id="PR00077">
    <property type="entry name" value="GPDHDRGNASE"/>
</dbReference>
<dbReference type="EMBL" id="LSCR01000029">
    <property type="protein sequence ID" value="KXB33779.1"/>
    <property type="molecule type" value="Genomic_DNA"/>
</dbReference>
<feature type="binding site" evidence="13">
    <location>
        <position position="271"/>
    </location>
    <ligand>
        <name>sn-glycerol 3-phosphate</name>
        <dbReference type="ChEBI" id="CHEBI:57597"/>
    </ligand>
</feature>
<evidence type="ECO:0000256" key="2">
    <source>
        <dbReference type="ARBA" id="ARBA00022516"/>
    </source>
</evidence>
<evidence type="ECO:0000259" key="18">
    <source>
        <dbReference type="Pfam" id="PF01210"/>
    </source>
</evidence>
<dbReference type="PATRIC" id="fig|1393034.3.peg.972"/>
<evidence type="ECO:0000256" key="1">
    <source>
        <dbReference type="ARBA" id="ARBA00011009"/>
    </source>
</evidence>
<feature type="binding site" evidence="16">
    <location>
        <position position="272"/>
    </location>
    <ligand>
        <name>NAD(+)</name>
        <dbReference type="ChEBI" id="CHEBI:57540"/>
    </ligand>
</feature>
<evidence type="ECO:0000256" key="14">
    <source>
        <dbReference type="PIRSR" id="PIRSR000114-1"/>
    </source>
</evidence>
<feature type="binding site" evidence="16">
    <location>
        <position position="101"/>
    </location>
    <ligand>
        <name>NAD(+)</name>
        <dbReference type="ChEBI" id="CHEBI:57540"/>
    </ligand>
</feature>
<comment type="catalytic activity">
    <reaction evidence="13">
        <text>sn-glycerol 3-phosphate + NAD(+) = dihydroxyacetone phosphate + NADH + H(+)</text>
        <dbReference type="Rhea" id="RHEA:11092"/>
        <dbReference type="ChEBI" id="CHEBI:15378"/>
        <dbReference type="ChEBI" id="CHEBI:57540"/>
        <dbReference type="ChEBI" id="CHEBI:57597"/>
        <dbReference type="ChEBI" id="CHEBI:57642"/>
        <dbReference type="ChEBI" id="CHEBI:57945"/>
        <dbReference type="EC" id="1.1.1.94"/>
    </reaction>
</comment>
<keyword evidence="13" id="KW-0963">Cytoplasm</keyword>
<dbReference type="PANTHER" id="PTHR11728:SF1">
    <property type="entry name" value="GLYCEROL-3-PHOSPHATE DEHYDROGENASE [NAD(+)] 2, CHLOROPLASTIC"/>
    <property type="match status" value="1"/>
</dbReference>
<dbReference type="PANTHER" id="PTHR11728">
    <property type="entry name" value="GLYCEROL-3-PHOSPHATE DEHYDROGENASE"/>
    <property type="match status" value="1"/>
</dbReference>
<feature type="binding site" evidence="13">
    <location>
        <position position="298"/>
    </location>
    <ligand>
        <name>NADPH</name>
        <dbReference type="ChEBI" id="CHEBI:57783"/>
    </ligand>
</feature>
<feature type="active site" description="Proton acceptor" evidence="13 14">
    <location>
        <position position="208"/>
    </location>
</feature>
<evidence type="ECO:0000256" key="8">
    <source>
        <dbReference type="ARBA" id="ARBA00023264"/>
    </source>
</evidence>
<feature type="binding site" evidence="13">
    <location>
        <position position="296"/>
    </location>
    <ligand>
        <name>NADPH</name>
        <dbReference type="ChEBI" id="CHEBI:57783"/>
    </ligand>
</feature>
<evidence type="ECO:0000256" key="17">
    <source>
        <dbReference type="RuleBase" id="RU000437"/>
    </source>
</evidence>
<dbReference type="GO" id="GO:0005829">
    <property type="term" value="C:cytosol"/>
    <property type="evidence" value="ECO:0007669"/>
    <property type="project" value="TreeGrafter"/>
</dbReference>
<dbReference type="GO" id="GO:0008654">
    <property type="term" value="P:phospholipid biosynthetic process"/>
    <property type="evidence" value="ECO:0007669"/>
    <property type="project" value="UniProtKB-KW"/>
</dbReference>
<dbReference type="SUPFAM" id="SSF51735">
    <property type="entry name" value="NAD(P)-binding Rossmann-fold domains"/>
    <property type="match status" value="1"/>
</dbReference>
<comment type="function">
    <text evidence="13">Catalyzes the reduction of the glycolytic intermediate dihydroxyacetone phosphate (DHAP) to sn-glycerol 3-phosphate (G3P), the key precursor for phospholipid synthesis.</text>
</comment>
<keyword evidence="2 13" id="KW-0444">Lipid biosynthesis</keyword>
<feature type="binding site" evidence="13">
    <location>
        <position position="124"/>
    </location>
    <ligand>
        <name>sn-glycerol 3-phosphate</name>
        <dbReference type="ChEBI" id="CHEBI:57597"/>
    </ligand>
</feature>
<feature type="binding site" evidence="13">
    <location>
        <position position="208"/>
    </location>
    <ligand>
        <name>sn-glycerol 3-phosphate</name>
        <dbReference type="ChEBI" id="CHEBI:57597"/>
    </ligand>
</feature>
<evidence type="ECO:0000256" key="7">
    <source>
        <dbReference type="ARBA" id="ARBA00023209"/>
    </source>
</evidence>
<feature type="binding site" evidence="13">
    <location>
        <position position="272"/>
    </location>
    <ligand>
        <name>sn-glycerol 3-phosphate</name>
        <dbReference type="ChEBI" id="CHEBI:57597"/>
    </ligand>
</feature>
<feature type="binding site" evidence="13">
    <location>
        <position position="153"/>
    </location>
    <ligand>
        <name>sn-glycerol 3-phosphate</name>
        <dbReference type="ChEBI" id="CHEBI:57597"/>
    </ligand>
</feature>
<keyword evidence="8 13" id="KW-1208">Phospholipid metabolism</keyword>
<dbReference type="GO" id="GO:0046168">
    <property type="term" value="P:glycerol-3-phosphate catabolic process"/>
    <property type="evidence" value="ECO:0007669"/>
    <property type="project" value="InterPro"/>
</dbReference>
<evidence type="ECO:0000256" key="6">
    <source>
        <dbReference type="ARBA" id="ARBA00023098"/>
    </source>
</evidence>
<evidence type="ECO:0000256" key="15">
    <source>
        <dbReference type="PIRSR" id="PIRSR000114-2"/>
    </source>
</evidence>
<dbReference type="RefSeq" id="WP_082715642.1">
    <property type="nucleotide sequence ID" value="NZ_KQ959507.1"/>
</dbReference>
<dbReference type="UniPathway" id="UPA00940"/>
<keyword evidence="6 13" id="KW-0443">Lipid metabolism</keyword>
<sequence length="356" mass="38085">MNSTQDIASEIVDTSTHAPHTVCVVGTGSWGTAVAGLIAPHVDKVVMWSHSAEIAESITQTHKNNLYLTDYTLPDNVVATLSMQEALADAAEIFFVVPSSFLRATARDVAQYRKPGTPSLVLTKGMEHQGAKTMTEVVAEELGEPDLICALSGPNHAEEVCKKKVAASVIAGKNPKIVERFQRLVLSPEFRIYVSDDLVGVEVCAAVKNVIAIAAGLAVGVGQGDNTLAVIMTRGLAEIGRIVSACGGDPLTCMGLAGMGDLVATCTSPHSRNRSFGVALAQGTTLEEYERSTKMIVEGARAAKSVYAIAQDKHIEVPITKTVHAILYEHLSLEDAFTILLERKPHEEFYGFQRSL</sequence>
<dbReference type="GO" id="GO:0005975">
    <property type="term" value="P:carbohydrate metabolic process"/>
    <property type="evidence" value="ECO:0007669"/>
    <property type="project" value="InterPro"/>
</dbReference>
<evidence type="ECO:0000256" key="10">
    <source>
        <dbReference type="ARBA" id="ARBA00066687"/>
    </source>
</evidence>
<accession>A0A133XS69</accession>
<evidence type="ECO:0000256" key="16">
    <source>
        <dbReference type="PIRSR" id="PIRSR000114-3"/>
    </source>
</evidence>
<dbReference type="FunFam" id="3.40.50.720:FF:000019">
    <property type="entry name" value="Glycerol-3-phosphate dehydrogenase [NAD(P)+]"/>
    <property type="match status" value="1"/>
</dbReference>
<feature type="binding site" evidence="16">
    <location>
        <position position="157"/>
    </location>
    <ligand>
        <name>NAD(+)</name>
        <dbReference type="ChEBI" id="CHEBI:57540"/>
    </ligand>
</feature>
<dbReference type="Pfam" id="PF07479">
    <property type="entry name" value="NAD_Gly3P_dh_C"/>
    <property type="match status" value="1"/>
</dbReference>
<comment type="caution">
    <text evidence="13">Lacks conserved residue(s) required for the propagation of feature annotation.</text>
</comment>
<dbReference type="Pfam" id="PF01210">
    <property type="entry name" value="NAD_Gly3P_dh_N"/>
    <property type="match status" value="1"/>
</dbReference>
<dbReference type="NCBIfam" id="NF000942">
    <property type="entry name" value="PRK00094.1-4"/>
    <property type="match status" value="1"/>
</dbReference>
<dbReference type="GO" id="GO:0141152">
    <property type="term" value="F:glycerol-3-phosphate dehydrogenase (NAD+) activity"/>
    <property type="evidence" value="ECO:0007669"/>
    <property type="project" value="RHEA"/>
</dbReference>
<keyword evidence="13" id="KW-0547">Nucleotide-binding</keyword>
<evidence type="ECO:0000313" key="21">
    <source>
        <dbReference type="Proteomes" id="UP000070675"/>
    </source>
</evidence>
<feature type="binding site" evidence="15">
    <location>
        <begin position="272"/>
        <end position="273"/>
    </location>
    <ligand>
        <name>substrate</name>
    </ligand>
</feature>
<feature type="domain" description="Glycerol-3-phosphate dehydrogenase NAD-dependent C-terminal" evidence="19">
    <location>
        <begin position="197"/>
        <end position="337"/>
    </location>
</feature>
<dbReference type="InterPro" id="IPR013328">
    <property type="entry name" value="6PGD_dom2"/>
</dbReference>
<dbReference type="PROSITE" id="PS00957">
    <property type="entry name" value="NAD_G3PDH"/>
    <property type="match status" value="1"/>
</dbReference>
<proteinExistence type="inferred from homology"/>
<dbReference type="GO" id="GO:0046167">
    <property type="term" value="P:glycerol-3-phosphate biosynthetic process"/>
    <property type="evidence" value="ECO:0007669"/>
    <property type="project" value="UniProtKB-UniRule"/>
</dbReference>
<feature type="binding site" evidence="13">
    <location>
        <position position="272"/>
    </location>
    <ligand>
        <name>NADPH</name>
        <dbReference type="ChEBI" id="CHEBI:57783"/>
    </ligand>
</feature>
<evidence type="ECO:0000256" key="11">
    <source>
        <dbReference type="ARBA" id="ARBA00069372"/>
    </source>
</evidence>
<evidence type="ECO:0000259" key="19">
    <source>
        <dbReference type="Pfam" id="PF07479"/>
    </source>
</evidence>
<name>A0A133XS69_9ACTN</name>
<feature type="binding site" evidence="13">
    <location>
        <position position="273"/>
    </location>
    <ligand>
        <name>sn-glycerol 3-phosphate</name>
        <dbReference type="ChEBI" id="CHEBI:57597"/>
    </ligand>
</feature>
<feature type="binding site" evidence="15">
    <location>
        <position position="124"/>
    </location>
    <ligand>
        <name>substrate</name>
    </ligand>
</feature>
<dbReference type="AlphaFoldDB" id="A0A133XS69"/>
<keyword evidence="21" id="KW-1185">Reference proteome</keyword>
<keyword evidence="7 13" id="KW-0594">Phospholipid biosynthesis</keyword>
<feature type="binding site" evidence="13">
    <location>
        <position position="261"/>
    </location>
    <ligand>
        <name>sn-glycerol 3-phosphate</name>
        <dbReference type="ChEBI" id="CHEBI:57597"/>
    </ligand>
</feature>